<evidence type="ECO:0000313" key="3">
    <source>
        <dbReference type="Proteomes" id="UP000070412"/>
    </source>
</evidence>
<evidence type="ECO:0000313" key="1">
    <source>
        <dbReference type="EMBL" id="KAF7490109.1"/>
    </source>
</evidence>
<keyword evidence="3" id="KW-1185">Reference proteome</keyword>
<organism evidence="1">
    <name type="scientific">Sarcoptes scabiei</name>
    <name type="common">Itch mite</name>
    <name type="synonym">Acarus scabiei</name>
    <dbReference type="NCBI Taxonomy" id="52283"/>
    <lineage>
        <taxon>Eukaryota</taxon>
        <taxon>Metazoa</taxon>
        <taxon>Ecdysozoa</taxon>
        <taxon>Arthropoda</taxon>
        <taxon>Chelicerata</taxon>
        <taxon>Arachnida</taxon>
        <taxon>Acari</taxon>
        <taxon>Acariformes</taxon>
        <taxon>Sarcoptiformes</taxon>
        <taxon>Astigmata</taxon>
        <taxon>Psoroptidia</taxon>
        <taxon>Sarcoptoidea</taxon>
        <taxon>Sarcoptidae</taxon>
        <taxon>Sarcoptinae</taxon>
        <taxon>Sarcoptes</taxon>
    </lineage>
</organism>
<protein>
    <submittedName>
        <fullName evidence="1 2">Uncharacterized protein</fullName>
    </submittedName>
</protein>
<name>A0A834VCB9_SARSC</name>
<dbReference type="EMBL" id="WVUK01000062">
    <property type="protein sequence ID" value="KAF7490109.1"/>
    <property type="molecule type" value="Genomic_DNA"/>
</dbReference>
<dbReference type="AlphaFoldDB" id="A0A834VCB9"/>
<dbReference type="EnsemblMetazoa" id="SSS_742s_mrna">
    <property type="protein sequence ID" value="KAF7490109.1"/>
    <property type="gene ID" value="SSS_742"/>
</dbReference>
<dbReference type="Proteomes" id="UP000070412">
    <property type="component" value="Unassembled WGS sequence"/>
</dbReference>
<sequence length="325" mass="36947">MKKSQMNRIRIIFAILANITIKIMMAPSADNKSLWLITSNLSSASPYSELKLHETLQSVNNLLSAIKSKRSMKQSLTSNEKVQLKRVVNTVVQMAIEVLGLNHSEIQNGLDLGRSGNDSIKSLNESEDTTSIFGAVIDRDNLQQPCGPNHPTIWLIENGLAEENLVEDFERIENPSLDQRFQYDVERSKISFDLLQEMINQADDLKNSILDMIQKNLIKDCLRLDVPPIFRFNNPTPTEVIIFKLSTLIKLMFITSCHTDRISLKPCPISIGYSRIKPRTCIMFGSNRNDCLNRENFINVSIIVVKISNFLKRLMIDRNSIPSTH</sequence>
<dbReference type="OrthoDB" id="10483859at2759"/>
<proteinExistence type="predicted"/>
<reference evidence="1" key="2">
    <citation type="submission" date="2020-01" db="EMBL/GenBank/DDBJ databases">
        <authorList>
            <person name="Korhonen P.K.K."/>
            <person name="Guangxu M.G."/>
            <person name="Wang T.W."/>
            <person name="Stroehlein A.J.S."/>
            <person name="Young N.D."/>
            <person name="Ang C.-S.A."/>
            <person name="Fernando D.W.F."/>
            <person name="Lu H.L."/>
            <person name="Taylor S.T."/>
            <person name="Ehtesham M.E.M."/>
            <person name="Najaraj S.H.N."/>
            <person name="Harsha G.H.G."/>
            <person name="Madugundu A.M."/>
            <person name="Renuse S.R."/>
            <person name="Holt D.H."/>
            <person name="Pandey A.P."/>
            <person name="Papenfuss A.P."/>
            <person name="Gasser R.B.G."/>
            <person name="Fischer K.F."/>
        </authorList>
    </citation>
    <scope>NUCLEOTIDE SEQUENCE</scope>
    <source>
        <strain evidence="1">SSS_KF_BRIS2020</strain>
    </source>
</reference>
<evidence type="ECO:0000313" key="2">
    <source>
        <dbReference type="EnsemblMetazoa" id="KAF7490109.1"/>
    </source>
</evidence>
<reference evidence="2" key="3">
    <citation type="submission" date="2022-06" db="UniProtKB">
        <authorList>
            <consortium name="EnsemblMetazoa"/>
        </authorList>
    </citation>
    <scope>IDENTIFICATION</scope>
</reference>
<accession>A0A834VCB9</accession>
<reference evidence="3" key="1">
    <citation type="journal article" date="2020" name="PLoS Negl. Trop. Dis.">
        <title>High-quality nuclear genome for Sarcoptes scabiei-A critical resource for a neglected parasite.</title>
        <authorList>
            <person name="Korhonen P.K."/>
            <person name="Gasser R.B."/>
            <person name="Ma G."/>
            <person name="Wang T."/>
            <person name="Stroehlein A.J."/>
            <person name="Young N.D."/>
            <person name="Ang C.S."/>
            <person name="Fernando D.D."/>
            <person name="Lu H.C."/>
            <person name="Taylor S."/>
            <person name="Reynolds S.L."/>
            <person name="Mofiz E."/>
            <person name="Najaraj S.H."/>
            <person name="Gowda H."/>
            <person name="Madugundu A."/>
            <person name="Renuse S."/>
            <person name="Holt D."/>
            <person name="Pandey A."/>
            <person name="Papenfuss A.T."/>
            <person name="Fischer K."/>
        </authorList>
    </citation>
    <scope>NUCLEOTIDE SEQUENCE [LARGE SCALE GENOMIC DNA]</scope>
</reference>
<gene>
    <name evidence="1" type="ORF">SSS_742</name>
</gene>